<dbReference type="AlphaFoldDB" id="A0A1F6AYZ3"/>
<evidence type="ECO:0000313" key="1">
    <source>
        <dbReference type="EMBL" id="OGG29517.1"/>
    </source>
</evidence>
<dbReference type="EMBL" id="MFJZ01000042">
    <property type="protein sequence ID" value="OGG29517.1"/>
    <property type="molecule type" value="Genomic_DNA"/>
</dbReference>
<protein>
    <submittedName>
        <fullName evidence="1">Uncharacterized protein</fullName>
    </submittedName>
</protein>
<name>A0A1F6AYZ3_9BACT</name>
<gene>
    <name evidence="1" type="ORF">A2973_03930</name>
</gene>
<reference evidence="1 2" key="1">
    <citation type="journal article" date="2016" name="Nat. Commun.">
        <title>Thousands of microbial genomes shed light on interconnected biogeochemical processes in an aquifer system.</title>
        <authorList>
            <person name="Anantharaman K."/>
            <person name="Brown C.T."/>
            <person name="Hug L.A."/>
            <person name="Sharon I."/>
            <person name="Castelle C.J."/>
            <person name="Probst A.J."/>
            <person name="Thomas B.C."/>
            <person name="Singh A."/>
            <person name="Wilkins M.J."/>
            <person name="Karaoz U."/>
            <person name="Brodie E.L."/>
            <person name="Williams K.H."/>
            <person name="Hubbard S.S."/>
            <person name="Banfield J.F."/>
        </authorList>
    </citation>
    <scope>NUCLEOTIDE SEQUENCE [LARGE SCALE GENOMIC DNA]</scope>
</reference>
<organism evidence="1 2">
    <name type="scientific">Candidatus Gottesmanbacteria bacterium RIFCSPLOWO2_01_FULL_49_10</name>
    <dbReference type="NCBI Taxonomy" id="1798396"/>
    <lineage>
        <taxon>Bacteria</taxon>
        <taxon>Candidatus Gottesmaniibacteriota</taxon>
    </lineage>
</organism>
<accession>A0A1F6AYZ3</accession>
<evidence type="ECO:0000313" key="2">
    <source>
        <dbReference type="Proteomes" id="UP000176409"/>
    </source>
</evidence>
<sequence length="111" mass="12383">MTGTEEGKVKLGSKWEAHGDDYFDEEADRRALELARIETWGLAGPGAAEREPHEEYFSCSLCDGWFAPPGMILSAVWKHAVGVKGETFAQHNARVHDREAMLVKKTRPIAE</sequence>
<dbReference type="Proteomes" id="UP000176409">
    <property type="component" value="Unassembled WGS sequence"/>
</dbReference>
<proteinExistence type="predicted"/>
<comment type="caution">
    <text evidence="1">The sequence shown here is derived from an EMBL/GenBank/DDBJ whole genome shotgun (WGS) entry which is preliminary data.</text>
</comment>